<feature type="binding site" evidence="9">
    <location>
        <begin position="124"/>
        <end position="131"/>
    </location>
    <ligand>
        <name>ATP</name>
        <dbReference type="ChEBI" id="CHEBI:30616"/>
    </ligand>
</feature>
<dbReference type="FunFam" id="3.40.50.300:FF:000304">
    <property type="entry name" value="Iron-sulfur cluster carrier protein"/>
    <property type="match status" value="1"/>
</dbReference>
<keyword evidence="5 9" id="KW-0378">Hydrolase</keyword>
<dbReference type="EMBL" id="FTNT01000002">
    <property type="protein sequence ID" value="SIR81652.1"/>
    <property type="molecule type" value="Genomic_DNA"/>
</dbReference>
<dbReference type="InterPro" id="IPR033756">
    <property type="entry name" value="YlxH/NBP35"/>
</dbReference>
<evidence type="ECO:0000256" key="6">
    <source>
        <dbReference type="ARBA" id="ARBA00022840"/>
    </source>
</evidence>
<dbReference type="GO" id="GO:0046872">
    <property type="term" value="F:metal ion binding"/>
    <property type="evidence" value="ECO:0007669"/>
    <property type="project" value="UniProtKB-KW"/>
</dbReference>
<organism evidence="11 12">
    <name type="scientific">Williamsia sterculiae</name>
    <dbReference type="NCBI Taxonomy" id="1344003"/>
    <lineage>
        <taxon>Bacteria</taxon>
        <taxon>Bacillati</taxon>
        <taxon>Actinomycetota</taxon>
        <taxon>Actinomycetes</taxon>
        <taxon>Mycobacteriales</taxon>
        <taxon>Nocardiaceae</taxon>
        <taxon>Williamsia</taxon>
    </lineage>
</organism>
<evidence type="ECO:0000256" key="3">
    <source>
        <dbReference type="ARBA" id="ARBA00022723"/>
    </source>
</evidence>
<dbReference type="Proteomes" id="UP000186218">
    <property type="component" value="Unassembled WGS sequence"/>
</dbReference>
<dbReference type="GO" id="GO:0051539">
    <property type="term" value="F:4 iron, 4 sulfur cluster binding"/>
    <property type="evidence" value="ECO:0007669"/>
    <property type="project" value="TreeGrafter"/>
</dbReference>
<evidence type="ECO:0000313" key="12">
    <source>
        <dbReference type="Proteomes" id="UP000186218"/>
    </source>
</evidence>
<evidence type="ECO:0000256" key="5">
    <source>
        <dbReference type="ARBA" id="ARBA00022801"/>
    </source>
</evidence>
<dbReference type="GO" id="GO:0140663">
    <property type="term" value="F:ATP-dependent FeS chaperone activity"/>
    <property type="evidence" value="ECO:0007669"/>
    <property type="project" value="InterPro"/>
</dbReference>
<dbReference type="InterPro" id="IPR044304">
    <property type="entry name" value="NUBPL-like"/>
</dbReference>
<feature type="domain" description="MIP18 family-like" evidence="10">
    <location>
        <begin position="10"/>
        <end position="81"/>
    </location>
</feature>
<dbReference type="Pfam" id="PF01883">
    <property type="entry name" value="FeS_assembly_P"/>
    <property type="match status" value="1"/>
</dbReference>
<evidence type="ECO:0000256" key="9">
    <source>
        <dbReference type="HAMAP-Rule" id="MF_02040"/>
    </source>
</evidence>
<proteinExistence type="inferred from homology"/>
<evidence type="ECO:0000256" key="2">
    <source>
        <dbReference type="ARBA" id="ARBA00008205"/>
    </source>
</evidence>
<dbReference type="Gene3D" id="3.30.300.130">
    <property type="entry name" value="Fe-S cluster assembly (FSCA)"/>
    <property type="match status" value="1"/>
</dbReference>
<comment type="function">
    <text evidence="9">Binds and transfers iron-sulfur (Fe-S) clusters to target apoproteins. Can hydrolyze ATP.</text>
</comment>
<comment type="similarity">
    <text evidence="1">In the N-terminal section; belongs to the MIP18 family.</text>
</comment>
<keyword evidence="7 9" id="KW-0408">Iron</keyword>
<dbReference type="AlphaFoldDB" id="A0A1N7E0J7"/>
<sequence>MSTDVLPTESTIRSALSGVTDPEIGKPITELGMVKSIDIAADGAVDIGIYLTTAGCPLRTEITQRVTTAVADVAGVGAIAVELDVMDDAQRTELRKSLRGDRAEAVIPFAQPGSLTRVYAVASGKGGVGKSSVTVNLAAALAEKGLTVGVLDADIYGHSVPRMLGNDAKPTQVEKMIMPPSAHGVKFISIAQFTSGNTPVVWRGPMLHRALQQFLADVYWGDLDILLLDLPPGTGDVAISIAQLIPGAEILVVTTPQQAAAEVAERAGAIALQTRQKILGVVENMSWMELPDGTRMEPFGSGGGEVVAERLSRAVGAEVPLLGQIPLDPTLREGGDAGVPLVLSAPASSAGSALRAVADRLAVRRRGLAGMSLGIDTTRS</sequence>
<keyword evidence="4 9" id="KW-0547">Nucleotide-binding</keyword>
<comment type="subunit">
    <text evidence="9">Homodimer.</text>
</comment>
<evidence type="ECO:0000256" key="8">
    <source>
        <dbReference type="ARBA" id="ARBA00023014"/>
    </source>
</evidence>
<dbReference type="SUPFAM" id="SSF117916">
    <property type="entry name" value="Fe-S cluster assembly (FSCA) domain-like"/>
    <property type="match status" value="1"/>
</dbReference>
<dbReference type="GO" id="GO:0016226">
    <property type="term" value="P:iron-sulfur cluster assembly"/>
    <property type="evidence" value="ECO:0007669"/>
    <property type="project" value="InterPro"/>
</dbReference>
<evidence type="ECO:0000256" key="1">
    <source>
        <dbReference type="ARBA" id="ARBA00007352"/>
    </source>
</evidence>
<dbReference type="InterPro" id="IPR034904">
    <property type="entry name" value="FSCA_dom_sf"/>
</dbReference>
<evidence type="ECO:0000256" key="7">
    <source>
        <dbReference type="ARBA" id="ARBA00023004"/>
    </source>
</evidence>
<dbReference type="PANTHER" id="PTHR42961:SF2">
    <property type="entry name" value="IRON-SULFUR PROTEIN NUBPL"/>
    <property type="match status" value="1"/>
</dbReference>
<evidence type="ECO:0000259" key="10">
    <source>
        <dbReference type="Pfam" id="PF01883"/>
    </source>
</evidence>
<name>A0A1N7E0J7_9NOCA</name>
<dbReference type="OrthoDB" id="9809679at2"/>
<dbReference type="Pfam" id="PF10609">
    <property type="entry name" value="ParA"/>
    <property type="match status" value="1"/>
</dbReference>
<protein>
    <recommendedName>
        <fullName evidence="9">Iron-sulfur cluster carrier protein</fullName>
    </recommendedName>
</protein>
<dbReference type="CDD" id="cd02037">
    <property type="entry name" value="Mrp_NBP35"/>
    <property type="match status" value="1"/>
</dbReference>
<keyword evidence="3 9" id="KW-0479">Metal-binding</keyword>
<dbReference type="GO" id="GO:0016887">
    <property type="term" value="F:ATP hydrolysis activity"/>
    <property type="evidence" value="ECO:0007669"/>
    <property type="project" value="UniProtKB-UniRule"/>
</dbReference>
<dbReference type="InterPro" id="IPR027417">
    <property type="entry name" value="P-loop_NTPase"/>
</dbReference>
<keyword evidence="12" id="KW-1185">Reference proteome</keyword>
<dbReference type="PANTHER" id="PTHR42961">
    <property type="entry name" value="IRON-SULFUR PROTEIN NUBPL"/>
    <property type="match status" value="1"/>
</dbReference>
<reference evidence="11 12" key="1">
    <citation type="submission" date="2017-01" db="EMBL/GenBank/DDBJ databases">
        <authorList>
            <person name="Mah S.A."/>
            <person name="Swanson W.J."/>
            <person name="Moy G.W."/>
            <person name="Vacquier V.D."/>
        </authorList>
    </citation>
    <scope>NUCLEOTIDE SEQUENCE [LARGE SCALE GENOMIC DNA]</scope>
    <source>
        <strain evidence="11 12">CPCC 203464</strain>
    </source>
</reference>
<keyword evidence="8 9" id="KW-0411">Iron-sulfur</keyword>
<dbReference type="STRING" id="1344003.SAMN05445060_1073"/>
<dbReference type="InterPro" id="IPR019591">
    <property type="entry name" value="Mrp/NBP35_ATP-bd"/>
</dbReference>
<dbReference type="InterPro" id="IPR002744">
    <property type="entry name" value="MIP18-like"/>
</dbReference>
<evidence type="ECO:0000256" key="4">
    <source>
        <dbReference type="ARBA" id="ARBA00022741"/>
    </source>
</evidence>
<dbReference type="HAMAP" id="MF_02040">
    <property type="entry name" value="Mrp_NBP35"/>
    <property type="match status" value="1"/>
</dbReference>
<dbReference type="Gene3D" id="3.40.50.300">
    <property type="entry name" value="P-loop containing nucleotide triphosphate hydrolases"/>
    <property type="match status" value="1"/>
</dbReference>
<dbReference type="RefSeq" id="WP_076477169.1">
    <property type="nucleotide sequence ID" value="NZ_FTNT01000002.1"/>
</dbReference>
<accession>A0A1N7E0J7</accession>
<dbReference type="SUPFAM" id="SSF52540">
    <property type="entry name" value="P-loop containing nucleoside triphosphate hydrolases"/>
    <property type="match status" value="1"/>
</dbReference>
<comment type="similarity">
    <text evidence="2">In the C-terminal section; belongs to the Mrp/NBP35 ATP-binding proteins family.</text>
</comment>
<gene>
    <name evidence="11" type="ORF">SAMN05445060_1073</name>
</gene>
<evidence type="ECO:0000313" key="11">
    <source>
        <dbReference type="EMBL" id="SIR81652.1"/>
    </source>
</evidence>
<dbReference type="GO" id="GO:0005524">
    <property type="term" value="F:ATP binding"/>
    <property type="evidence" value="ECO:0007669"/>
    <property type="project" value="UniProtKB-UniRule"/>
</dbReference>
<comment type="similarity">
    <text evidence="9">Belongs to the Mrp/NBP35 ATP-binding proteins family.</text>
</comment>
<keyword evidence="6 9" id="KW-0067">ATP-binding</keyword>